<dbReference type="STRING" id="237631.A0A0D1DUZ1"/>
<evidence type="ECO:0000313" key="2">
    <source>
        <dbReference type="Proteomes" id="UP000000561"/>
    </source>
</evidence>
<proteinExistence type="predicted"/>
<dbReference type="OrthoDB" id="74545at2759"/>
<reference evidence="1 2" key="1">
    <citation type="journal article" date="2006" name="Nature">
        <title>Insights from the genome of the biotrophic fungal plant pathogen Ustilago maydis.</title>
        <authorList>
            <person name="Kamper J."/>
            <person name="Kahmann R."/>
            <person name="Bolker M."/>
            <person name="Ma L.J."/>
            <person name="Brefort T."/>
            <person name="Saville B.J."/>
            <person name="Banuett F."/>
            <person name="Kronstad J.W."/>
            <person name="Gold S.E."/>
            <person name="Muller O."/>
            <person name="Perlin M.H."/>
            <person name="Wosten H.A."/>
            <person name="de Vries R."/>
            <person name="Ruiz-Herrera J."/>
            <person name="Reynaga-Pena C.G."/>
            <person name="Snetselaar K."/>
            <person name="McCann M."/>
            <person name="Perez-Martin J."/>
            <person name="Feldbrugge M."/>
            <person name="Basse C.W."/>
            <person name="Steinberg G."/>
            <person name="Ibeas J.I."/>
            <person name="Holloman W."/>
            <person name="Guzman P."/>
            <person name="Farman M."/>
            <person name="Stajich J.E."/>
            <person name="Sentandreu R."/>
            <person name="Gonzalez-Prieto J.M."/>
            <person name="Kennell J.C."/>
            <person name="Molina L."/>
            <person name="Schirawski J."/>
            <person name="Mendoza-Mendoza A."/>
            <person name="Greilinger D."/>
            <person name="Munch K."/>
            <person name="Rossel N."/>
            <person name="Scherer M."/>
            <person name="Vranes M."/>
            <person name="Ladendorf O."/>
            <person name="Vincon V."/>
            <person name="Fuchs U."/>
            <person name="Sandrock B."/>
            <person name="Meng S."/>
            <person name="Ho E.C."/>
            <person name="Cahill M.J."/>
            <person name="Boyce K.J."/>
            <person name="Klose J."/>
            <person name="Klosterman S.J."/>
            <person name="Deelstra H.J."/>
            <person name="Ortiz-Castellanos L."/>
            <person name="Li W."/>
            <person name="Sanchez-Alonso P."/>
            <person name="Schreier P.H."/>
            <person name="Hauser-Hahn I."/>
            <person name="Vaupel M."/>
            <person name="Koopmann E."/>
            <person name="Friedrich G."/>
            <person name="Voss H."/>
            <person name="Schluter T."/>
            <person name="Margolis J."/>
            <person name="Platt D."/>
            <person name="Swimmer C."/>
            <person name="Gnirke A."/>
            <person name="Chen F."/>
            <person name="Vysotskaia V."/>
            <person name="Mannhaupt G."/>
            <person name="Guldener U."/>
            <person name="Munsterkotter M."/>
            <person name="Haase D."/>
            <person name="Oesterheld M."/>
            <person name="Mewes H.W."/>
            <person name="Mauceli E.W."/>
            <person name="DeCaprio D."/>
            <person name="Wade C.M."/>
            <person name="Butler J."/>
            <person name="Young S."/>
            <person name="Jaffe D.B."/>
            <person name="Calvo S."/>
            <person name="Nusbaum C."/>
            <person name="Galagan J."/>
            <person name="Birren B.W."/>
        </authorList>
    </citation>
    <scope>NUCLEOTIDE SEQUENCE [LARGE SCALE GENOMIC DNA]</scope>
    <source>
        <strain evidence="2">DSM 14603 / FGSC 9021 / UM521</strain>
    </source>
</reference>
<dbReference type="eggNOG" id="ENOG502QSPR">
    <property type="taxonomic scope" value="Eukaryota"/>
</dbReference>
<sequence length="898" mass="103000">MSSNIFGTLKHVTHRKLANIQAQRDRLTHLRQQATSIPDASPSTTLEALLVIFDQLNETKTRIESPYHVNLTPKLIADLHQQAEYDRTITSSMIQGWCTMLNQKLDQRVRQLDHALIYGRLVIEWVHDHEQKQEDQHTAHATPRQAMHEQRQEWETLAFRPDPVNEETLTAYLVDTFASAMKPLKAGSASALDTLREKIKYHSDHFASFDQEAVRSAIDQVLSNDLYAGDKRTKLRDLTAHKNVLTEIADILNQDLEQLNTWQWADGGVQMSMRRHINGKYRVYMDEEVYQAIFLAHIGSIWSDCFHTHFMRFFDHSWKHGAGRQLTKEQQRFRNRRFQRIDENADPSGTSSIHRLRKKHYQDKFWLSAISPNMRESLTAAYEDDSEGRQHDNHSLSFADIKQQLLRMITAEQLIQCDLYGHFTILQSDFRWFGPSLSHTTILTVLKFFGMPRKWLDLFAKFLSPSISFAADGAQAQRRVRTCGMPIAHQLSALFGETVLFALDFTINQATEGGYLYRIHDDLWFWGRQEQCAVAWKTLQEFSAATGLQLNMDKTAACTLQSTTASPLFDEDRQELPAPSKVDTTSTSDAILPWNPIRWGFLVLSADKGCWDIDEVKLEEHVDEMRVQLDATGSLMSWVRVWNSYMGSFFGNNFGKPAVCLGKEHIRICMRAFETVQQRLLQAAGGRHANLTDTVAAMLEARFGKQQQGVQASLIYFPAELGGLAVQNPLMALSNKLLVEKQETSQEIVQKAWHAARQRFDRMVAKWDKAMLQQKRLRDEKDDQVYGEAFMTFSCFMANAEETESALCTAYTTLLKDLQGDEEGITPPFIFEDQHVEGSRVYQLASTKSRNPFYWKRILQLYGAETLEYYGSLVMAQAGALPMGVVSYLSSEKIRWQS</sequence>
<dbReference type="AlphaFoldDB" id="A0A0D1DUZ1"/>
<dbReference type="PANTHER" id="PTHR37015:SF2">
    <property type="entry name" value="REVERSE TRANSCRIPTASE DOMAIN-CONTAINING PROTEIN"/>
    <property type="match status" value="1"/>
</dbReference>
<gene>
    <name evidence="1" type="ORF">UMAG_04091</name>
</gene>
<dbReference type="KEGG" id="uma:UMAG_04091"/>
<keyword evidence="2" id="KW-1185">Reference proteome</keyword>
<dbReference type="OMA" id="FRTYNED"/>
<dbReference type="VEuPathDB" id="FungiDB:UMAG_04091"/>
<organism evidence="1 2">
    <name type="scientific">Mycosarcoma maydis</name>
    <name type="common">Corn smut fungus</name>
    <name type="synonym">Ustilago maydis</name>
    <dbReference type="NCBI Taxonomy" id="5270"/>
    <lineage>
        <taxon>Eukaryota</taxon>
        <taxon>Fungi</taxon>
        <taxon>Dikarya</taxon>
        <taxon>Basidiomycota</taxon>
        <taxon>Ustilaginomycotina</taxon>
        <taxon>Ustilaginomycetes</taxon>
        <taxon>Ustilaginales</taxon>
        <taxon>Ustilaginaceae</taxon>
        <taxon>Mycosarcoma</taxon>
    </lineage>
</organism>
<protein>
    <submittedName>
        <fullName evidence="1">Uncharacterized protein</fullName>
    </submittedName>
</protein>
<dbReference type="Proteomes" id="UP000000561">
    <property type="component" value="Chromosome 11"/>
</dbReference>
<evidence type="ECO:0000313" key="1">
    <source>
        <dbReference type="EMBL" id="KIS68049.1"/>
    </source>
</evidence>
<dbReference type="RefSeq" id="XP_011390523.1">
    <property type="nucleotide sequence ID" value="XM_011392221.1"/>
</dbReference>
<accession>A0A0D1DUZ1</accession>
<dbReference type="GeneID" id="23564370"/>
<dbReference type="CDD" id="cd01709">
    <property type="entry name" value="RT_like_1"/>
    <property type="match status" value="1"/>
</dbReference>
<dbReference type="EMBL" id="CM003150">
    <property type="protein sequence ID" value="KIS68049.1"/>
    <property type="molecule type" value="Genomic_DNA"/>
</dbReference>
<name>A0A0D1DUZ1_MYCMD</name>
<dbReference type="InParanoid" id="A0A0D1DUZ1"/>
<dbReference type="PANTHER" id="PTHR37015">
    <property type="entry name" value="REVERSE TRANSCRIPTASE DOMAIN-CONTAINING PROTEIN"/>
    <property type="match status" value="1"/>
</dbReference>